<organism evidence="6 7">
    <name type="scientific">Hanseniaspora osmophila</name>
    <dbReference type="NCBI Taxonomy" id="56408"/>
    <lineage>
        <taxon>Eukaryota</taxon>
        <taxon>Fungi</taxon>
        <taxon>Dikarya</taxon>
        <taxon>Ascomycota</taxon>
        <taxon>Saccharomycotina</taxon>
        <taxon>Saccharomycetes</taxon>
        <taxon>Saccharomycodales</taxon>
        <taxon>Saccharomycodaceae</taxon>
        <taxon>Hanseniaspora</taxon>
    </lineage>
</organism>
<evidence type="ECO:0000259" key="5">
    <source>
        <dbReference type="Pfam" id="PF00171"/>
    </source>
</evidence>
<dbReference type="InParanoid" id="A0A1E5RNL6"/>
<feature type="domain" description="Aldehyde dehydrogenase" evidence="5">
    <location>
        <begin position="46"/>
        <end position="512"/>
    </location>
</feature>
<dbReference type="FunFam" id="3.40.605.10:FF:000001">
    <property type="entry name" value="Aldehyde dehydrogenase 1"/>
    <property type="match status" value="1"/>
</dbReference>
<dbReference type="PROSITE" id="PS00687">
    <property type="entry name" value="ALDEHYDE_DEHYDR_GLU"/>
    <property type="match status" value="1"/>
</dbReference>
<dbReference type="FunCoup" id="A0A1E5RNL6">
    <property type="interactions" value="307"/>
</dbReference>
<dbReference type="InterPro" id="IPR016162">
    <property type="entry name" value="Ald_DH_N"/>
</dbReference>
<dbReference type="STRING" id="56408.A0A1E5RNL6"/>
<dbReference type="GO" id="GO:0016620">
    <property type="term" value="F:oxidoreductase activity, acting on the aldehyde or oxo group of donors, NAD or NADP as acceptor"/>
    <property type="evidence" value="ECO:0007669"/>
    <property type="project" value="InterPro"/>
</dbReference>
<feature type="active site" evidence="3">
    <location>
        <position position="276"/>
    </location>
</feature>
<evidence type="ECO:0000256" key="3">
    <source>
        <dbReference type="PROSITE-ProRule" id="PRU10007"/>
    </source>
</evidence>
<dbReference type="Gene3D" id="3.40.605.10">
    <property type="entry name" value="Aldehyde Dehydrogenase, Chain A, domain 1"/>
    <property type="match status" value="1"/>
</dbReference>
<dbReference type="InterPro" id="IPR015590">
    <property type="entry name" value="Aldehyde_DH_dom"/>
</dbReference>
<dbReference type="PROSITE" id="PS00070">
    <property type="entry name" value="ALDEHYDE_DEHYDR_CYS"/>
    <property type="match status" value="1"/>
</dbReference>
<dbReference type="FunFam" id="3.40.309.10:FF:000012">
    <property type="entry name" value="Betaine aldehyde dehydrogenase"/>
    <property type="match status" value="1"/>
</dbReference>
<dbReference type="InterPro" id="IPR029510">
    <property type="entry name" value="Ald_DH_CS_GLU"/>
</dbReference>
<accession>A0A1E5RNL6</accession>
<evidence type="ECO:0000256" key="4">
    <source>
        <dbReference type="RuleBase" id="RU003345"/>
    </source>
</evidence>
<dbReference type="PANTHER" id="PTHR11699">
    <property type="entry name" value="ALDEHYDE DEHYDROGENASE-RELATED"/>
    <property type="match status" value="1"/>
</dbReference>
<comment type="similarity">
    <text evidence="1 4">Belongs to the aldehyde dehydrogenase family.</text>
</comment>
<dbReference type="AlphaFoldDB" id="A0A1E5RNL6"/>
<evidence type="ECO:0000313" key="7">
    <source>
        <dbReference type="Proteomes" id="UP000095728"/>
    </source>
</evidence>
<gene>
    <name evidence="6" type="ORF">AWRI3579_g895</name>
</gene>
<dbReference type="OrthoDB" id="310895at2759"/>
<dbReference type="InterPro" id="IPR016163">
    <property type="entry name" value="Ald_DH_C"/>
</dbReference>
<evidence type="ECO:0000256" key="1">
    <source>
        <dbReference type="ARBA" id="ARBA00009986"/>
    </source>
</evidence>
<proteinExistence type="inferred from homology"/>
<sequence>MTVSADNKFGQTLYKDITLPSGKSYKQPTGLFINNEFVHSHLPADQVIPVHYPATNEKVCSVEIADKDTDVNLAVEAAHTAFKTSWKNYSVLEKRECFLKLANLVNDNLQLLAEIESIDTGKSVSNTSIHDMGRVVDCLKYYGGWIDKMCGQSFIPSKDKICYTYHQPIGVVGCIIPFNYPLSLMAWKWAAIAVGNTTVFKAGDQTPLSILYFASLVAQAGFPPGVFNVINGYGQDVGDALVKHPKVSKVAFTGSTIAAKIIQQNCSSQLKACSLEAGGKSPIVIYKDCNMDQAIKWACVGIFSNTGQVCSGTSRCYVEEEVYEEFLQNLKKYMEENYIIGDPFDPKTVVGPVINKIQFDRVTGFIQSGIDEGCRLVAGGVGKPECITKNSNLQNGFYVQPTIFADVEKHHTISHQEIFGPVIAVAKFSSANGLQEIIDKCNDSPYGLGASIFTQDITRANVFAREVESGQVWINSSNDVDMNVPFHGVKESGLGHELGSYGLENFTTVKSVHLTLADRL</sequence>
<dbReference type="InterPro" id="IPR016161">
    <property type="entry name" value="Ald_DH/histidinol_DH"/>
</dbReference>
<keyword evidence="2 4" id="KW-0560">Oxidoreductase</keyword>
<comment type="caution">
    <text evidence="6">The sequence shown here is derived from an EMBL/GenBank/DDBJ whole genome shotgun (WGS) entry which is preliminary data.</text>
</comment>
<dbReference type="SUPFAM" id="SSF53720">
    <property type="entry name" value="ALDH-like"/>
    <property type="match status" value="1"/>
</dbReference>
<dbReference type="EMBL" id="LPNM01000005">
    <property type="protein sequence ID" value="OEJ88263.1"/>
    <property type="molecule type" value="Genomic_DNA"/>
</dbReference>
<protein>
    <submittedName>
        <fullName evidence="6">Putative aldehyde dehydrogenase-like protein</fullName>
    </submittedName>
</protein>
<keyword evidence="7" id="KW-1185">Reference proteome</keyword>
<reference evidence="7" key="1">
    <citation type="journal article" date="2016" name="Genome Announc.">
        <title>Genome sequences of three species of Hanseniaspora isolated from spontaneous wine fermentations.</title>
        <authorList>
            <person name="Sternes P.R."/>
            <person name="Lee D."/>
            <person name="Kutyna D.R."/>
            <person name="Borneman A.R."/>
        </authorList>
    </citation>
    <scope>NUCLEOTIDE SEQUENCE [LARGE SCALE GENOMIC DNA]</scope>
    <source>
        <strain evidence="7">AWRI3579</strain>
    </source>
</reference>
<dbReference type="Pfam" id="PF00171">
    <property type="entry name" value="Aldedh"/>
    <property type="match status" value="1"/>
</dbReference>
<evidence type="ECO:0000313" key="6">
    <source>
        <dbReference type="EMBL" id="OEJ88263.1"/>
    </source>
</evidence>
<evidence type="ECO:0000256" key="2">
    <source>
        <dbReference type="ARBA" id="ARBA00023002"/>
    </source>
</evidence>
<dbReference type="Proteomes" id="UP000095728">
    <property type="component" value="Unassembled WGS sequence"/>
</dbReference>
<dbReference type="Gene3D" id="3.40.309.10">
    <property type="entry name" value="Aldehyde Dehydrogenase, Chain A, domain 2"/>
    <property type="match status" value="1"/>
</dbReference>
<dbReference type="InterPro" id="IPR016160">
    <property type="entry name" value="Ald_DH_CS_CYS"/>
</dbReference>
<name>A0A1E5RNL6_9ASCO</name>
<dbReference type="GO" id="GO:0019752">
    <property type="term" value="P:carboxylic acid metabolic process"/>
    <property type="evidence" value="ECO:0007669"/>
    <property type="project" value="UniProtKB-ARBA"/>
</dbReference>